<dbReference type="Pfam" id="PF14175">
    <property type="entry name" value="YaaC"/>
    <property type="match status" value="1"/>
</dbReference>
<dbReference type="EMBL" id="AP017312">
    <property type="protein sequence ID" value="BAU26264.1"/>
    <property type="molecule type" value="Genomic_DNA"/>
</dbReference>
<dbReference type="KEGG" id="asoc:CB4_00375"/>
<accession>A0A0U4WBS8</accession>
<proteinExistence type="predicted"/>
<reference evidence="1 2" key="1">
    <citation type="submission" date="2015-12" db="EMBL/GenBank/DDBJ databases">
        <title>Genome sequence of Aneurinibacillus soli.</title>
        <authorList>
            <person name="Lee J.S."/>
            <person name="Lee K.C."/>
            <person name="Kim K.K."/>
            <person name="Lee B.W."/>
        </authorList>
    </citation>
    <scope>NUCLEOTIDE SEQUENCE [LARGE SCALE GENOMIC DNA]</scope>
    <source>
        <strain evidence="1 2">CB4</strain>
    </source>
</reference>
<keyword evidence="2" id="KW-1185">Reference proteome</keyword>
<organism evidence="1 2">
    <name type="scientific">Aneurinibacillus soli</name>
    <dbReference type="NCBI Taxonomy" id="1500254"/>
    <lineage>
        <taxon>Bacteria</taxon>
        <taxon>Bacillati</taxon>
        <taxon>Bacillota</taxon>
        <taxon>Bacilli</taxon>
        <taxon>Bacillales</taxon>
        <taxon>Paenibacillaceae</taxon>
        <taxon>Aneurinibacillus group</taxon>
        <taxon>Aneurinibacillus</taxon>
    </lineage>
</organism>
<sequence>MYTAVHTILCENPTEKMWASYLYFENEPTTKQFLQSAYEKQEYKKANVLAFTNATKFIYYIKQARQYYQSAKQSDLLVRPLLLYYGMGSLLKAYILTRDPFYPATTKVLQHGITSRKIKKNYYSLAEDEVRIQKDGLLPYFHSLLQKEPLYDKYQLSNLLALLPELQPVYQRVYRKTSLLPVTLSPSLDFSQSCTVLYLSEEVLDYAHLTYNSFIYYINRYNKGRGSFSALNADIPSGIIQLEWHHPTCTNVKENGNGFENELFSSNYKGEFFYNISTDKNYMVNEIEIHYMVMYIISMLCRYETEKWGEIVFSFTSEDMYVIQEFLTISTRKFPNIIYDLLLGKRHIFQIT</sequence>
<name>A0A0U4WBS8_9BACL</name>
<evidence type="ECO:0000313" key="1">
    <source>
        <dbReference type="EMBL" id="BAU26264.1"/>
    </source>
</evidence>
<dbReference type="InterPro" id="IPR026988">
    <property type="entry name" value="YaaC-like"/>
</dbReference>
<protein>
    <submittedName>
        <fullName evidence="1">Uncharacterized protein</fullName>
    </submittedName>
</protein>
<gene>
    <name evidence="1" type="ORF">CB4_00375</name>
</gene>
<dbReference type="Proteomes" id="UP000217696">
    <property type="component" value="Chromosome"/>
</dbReference>
<dbReference type="RefSeq" id="WP_157737759.1">
    <property type="nucleotide sequence ID" value="NZ_AP017312.1"/>
</dbReference>
<evidence type="ECO:0000313" key="2">
    <source>
        <dbReference type="Proteomes" id="UP000217696"/>
    </source>
</evidence>
<dbReference type="AlphaFoldDB" id="A0A0U4WBS8"/>